<evidence type="ECO:0000313" key="4">
    <source>
        <dbReference type="Proteomes" id="UP000295292"/>
    </source>
</evidence>
<organism evidence="3 4">
    <name type="scientific">Sphingobacterium yanglingense</name>
    <dbReference type="NCBI Taxonomy" id="1437280"/>
    <lineage>
        <taxon>Bacteria</taxon>
        <taxon>Pseudomonadati</taxon>
        <taxon>Bacteroidota</taxon>
        <taxon>Sphingobacteriia</taxon>
        <taxon>Sphingobacteriales</taxon>
        <taxon>Sphingobacteriaceae</taxon>
        <taxon>Sphingobacterium</taxon>
    </lineage>
</organism>
<sequence length="346" mass="40080">MMRCKHMDYPFGLWIKQSFVFALTATLLIALASFTGGFMSTRSVVQICITFLVILIVAFNNICIHVYFRVEDPVKSPLYVKVISFGSAILIIWVFHYIERFLGVLDHRLHSFLIQNPVRNFTFISVQGSLLNVVVLLWLYFLMSEHAKAHHKLERSRLERSREEAINLMMRQQIQPHFLFNALATLKTLIRKNPDMAQDYLVQLSDFLRITIASVKNGELASIDQEIKLCEDYLNMQKIRFGEALHYEVNISADIREKQLPIFSIQPLVDNVLKHNSFTVADPVRISVAASDGWISVRNNKNIKYQKVDSNGSGLRNLIERYKYLFVQGVEIEESETFFEVRIKIV</sequence>
<dbReference type="OrthoDB" id="9809908at2"/>
<proteinExistence type="predicted"/>
<dbReference type="GO" id="GO:0000155">
    <property type="term" value="F:phosphorelay sensor kinase activity"/>
    <property type="evidence" value="ECO:0007669"/>
    <property type="project" value="InterPro"/>
</dbReference>
<feature type="transmembrane region" description="Helical" evidence="1">
    <location>
        <begin position="118"/>
        <end position="142"/>
    </location>
</feature>
<evidence type="ECO:0000256" key="1">
    <source>
        <dbReference type="SAM" id="Phobius"/>
    </source>
</evidence>
<keyword evidence="3" id="KW-0418">Kinase</keyword>
<dbReference type="Gene3D" id="3.30.565.10">
    <property type="entry name" value="Histidine kinase-like ATPase, C-terminal domain"/>
    <property type="match status" value="1"/>
</dbReference>
<keyword evidence="1" id="KW-0472">Membrane</keyword>
<keyword evidence="3" id="KW-0808">Transferase</keyword>
<gene>
    <name evidence="3" type="ORF">CLV99_1720</name>
</gene>
<dbReference type="InterPro" id="IPR050640">
    <property type="entry name" value="Bact_2-comp_sensor_kinase"/>
</dbReference>
<dbReference type="AlphaFoldDB" id="A0A4R6WJ33"/>
<dbReference type="InterPro" id="IPR010559">
    <property type="entry name" value="Sig_transdc_His_kin_internal"/>
</dbReference>
<name>A0A4R6WJ33_9SPHI</name>
<comment type="caution">
    <text evidence="3">The sequence shown here is derived from an EMBL/GenBank/DDBJ whole genome shotgun (WGS) entry which is preliminary data.</text>
</comment>
<dbReference type="PANTHER" id="PTHR34220">
    <property type="entry name" value="SENSOR HISTIDINE KINASE YPDA"/>
    <property type="match status" value="1"/>
</dbReference>
<feature type="domain" description="Signal transduction histidine kinase internal region" evidence="2">
    <location>
        <begin position="169"/>
        <end position="245"/>
    </location>
</feature>
<dbReference type="EMBL" id="SNYV01000011">
    <property type="protein sequence ID" value="TDQ80263.1"/>
    <property type="molecule type" value="Genomic_DNA"/>
</dbReference>
<keyword evidence="1" id="KW-1133">Transmembrane helix</keyword>
<reference evidence="3 4" key="1">
    <citation type="submission" date="2019-03" db="EMBL/GenBank/DDBJ databases">
        <title>Genomic Encyclopedia of Archaeal and Bacterial Type Strains, Phase II (KMG-II): from individual species to whole genera.</title>
        <authorList>
            <person name="Goeker M."/>
        </authorList>
    </citation>
    <scope>NUCLEOTIDE SEQUENCE [LARGE SCALE GENOMIC DNA]</scope>
    <source>
        <strain evidence="3 4">DSM 28353</strain>
    </source>
</reference>
<feature type="transmembrane region" description="Helical" evidence="1">
    <location>
        <begin position="78"/>
        <end position="98"/>
    </location>
</feature>
<dbReference type="Proteomes" id="UP000295292">
    <property type="component" value="Unassembled WGS sequence"/>
</dbReference>
<feature type="transmembrane region" description="Helical" evidence="1">
    <location>
        <begin position="44"/>
        <end position="66"/>
    </location>
</feature>
<keyword evidence="1" id="KW-0812">Transmembrane</keyword>
<evidence type="ECO:0000313" key="3">
    <source>
        <dbReference type="EMBL" id="TDQ80263.1"/>
    </source>
</evidence>
<keyword evidence="4" id="KW-1185">Reference proteome</keyword>
<dbReference type="GO" id="GO:0016020">
    <property type="term" value="C:membrane"/>
    <property type="evidence" value="ECO:0007669"/>
    <property type="project" value="InterPro"/>
</dbReference>
<dbReference type="PANTHER" id="PTHR34220:SF9">
    <property type="entry name" value="SIGNAL TRANSDUCTION HISTIDINE KINASE INTERNAL REGION DOMAIN-CONTAINING PROTEIN"/>
    <property type="match status" value="1"/>
</dbReference>
<protein>
    <submittedName>
        <fullName evidence="3">Histidine kinase</fullName>
    </submittedName>
</protein>
<dbReference type="InterPro" id="IPR036890">
    <property type="entry name" value="HATPase_C_sf"/>
</dbReference>
<dbReference type="Pfam" id="PF06580">
    <property type="entry name" value="His_kinase"/>
    <property type="match status" value="1"/>
</dbReference>
<evidence type="ECO:0000259" key="2">
    <source>
        <dbReference type="Pfam" id="PF06580"/>
    </source>
</evidence>
<accession>A0A4R6WJ33</accession>